<evidence type="ECO:0000313" key="3">
    <source>
        <dbReference type="Proteomes" id="UP001187531"/>
    </source>
</evidence>
<sequence length="153" mass="17680">MLIYISLLLFVFSAYGEEVPKKEDLNNSININDIKDIKLLKGRHEGQSKPVGLLRSRNIYRKDYNYKKEYPKPQYSPESYGKVVSPEKYEYGQKEYGYESKYDNEQKRQREEDSVNNVNINLNIRGKHPGGTGGLLQEASEALKLLASVKKRS</sequence>
<dbReference type="EMBL" id="JAVRJZ010000018">
    <property type="protein sequence ID" value="KAK2708932.1"/>
    <property type="molecule type" value="Genomic_DNA"/>
</dbReference>
<protein>
    <submittedName>
        <fullName evidence="2">Uncharacterized protein</fullName>
    </submittedName>
</protein>
<keyword evidence="1" id="KW-0732">Signal</keyword>
<accession>A0AA88HNQ8</accession>
<evidence type="ECO:0000313" key="2">
    <source>
        <dbReference type="EMBL" id="KAK2708932.1"/>
    </source>
</evidence>
<feature type="chain" id="PRO_5041637010" evidence="1">
    <location>
        <begin position="17"/>
        <end position="153"/>
    </location>
</feature>
<gene>
    <name evidence="2" type="ORF">QYM36_014530</name>
</gene>
<feature type="signal peptide" evidence="1">
    <location>
        <begin position="1"/>
        <end position="16"/>
    </location>
</feature>
<dbReference type="AlphaFoldDB" id="A0AA88HNQ8"/>
<reference evidence="2" key="1">
    <citation type="submission" date="2023-07" db="EMBL/GenBank/DDBJ databases">
        <title>Chromosome-level genome assembly of Artemia franciscana.</title>
        <authorList>
            <person name="Jo E."/>
        </authorList>
    </citation>
    <scope>NUCLEOTIDE SEQUENCE</scope>
    <source>
        <tissue evidence="2">Whole body</tissue>
    </source>
</reference>
<organism evidence="2 3">
    <name type="scientific">Artemia franciscana</name>
    <name type="common">Brine shrimp</name>
    <name type="synonym">Artemia sanfranciscana</name>
    <dbReference type="NCBI Taxonomy" id="6661"/>
    <lineage>
        <taxon>Eukaryota</taxon>
        <taxon>Metazoa</taxon>
        <taxon>Ecdysozoa</taxon>
        <taxon>Arthropoda</taxon>
        <taxon>Crustacea</taxon>
        <taxon>Branchiopoda</taxon>
        <taxon>Anostraca</taxon>
        <taxon>Artemiidae</taxon>
        <taxon>Artemia</taxon>
    </lineage>
</organism>
<evidence type="ECO:0000256" key="1">
    <source>
        <dbReference type="SAM" id="SignalP"/>
    </source>
</evidence>
<keyword evidence="3" id="KW-1185">Reference proteome</keyword>
<dbReference type="Proteomes" id="UP001187531">
    <property type="component" value="Unassembled WGS sequence"/>
</dbReference>
<comment type="caution">
    <text evidence="2">The sequence shown here is derived from an EMBL/GenBank/DDBJ whole genome shotgun (WGS) entry which is preliminary data.</text>
</comment>
<name>A0AA88HNQ8_ARTSF</name>
<proteinExistence type="predicted"/>